<comment type="caution">
    <text evidence="2">The sequence shown here is derived from an EMBL/GenBank/DDBJ whole genome shotgun (WGS) entry which is preliminary data.</text>
</comment>
<evidence type="ECO:0000313" key="2">
    <source>
        <dbReference type="EMBL" id="RFT66745.1"/>
    </source>
</evidence>
<name>A0ABX9KVZ1_9BACI</name>
<feature type="domain" description="Adenine deaminase C-terminal" evidence="1">
    <location>
        <begin position="8"/>
        <end position="177"/>
    </location>
</feature>
<protein>
    <recommendedName>
        <fullName evidence="1">Adenine deaminase C-terminal domain-containing protein</fullName>
    </recommendedName>
</protein>
<proteinExistence type="predicted"/>
<dbReference type="Pfam" id="PF13382">
    <property type="entry name" value="Adenine_deam_C"/>
    <property type="match status" value="1"/>
</dbReference>
<reference evidence="2 3" key="1">
    <citation type="submission" date="2018-08" db="EMBL/GenBank/DDBJ databases">
        <title>Bacillus clarus sp. nov. strain PS00077A.</title>
        <authorList>
            <person name="Mendez Acevedo M."/>
            <person name="Carroll L."/>
            <person name="Mukherjee M."/>
            <person name="Wiedmann M."/>
            <person name="Kovac J."/>
        </authorList>
    </citation>
    <scope>NUCLEOTIDE SEQUENCE [LARGE SCALE GENOMIC DNA]</scope>
    <source>
        <strain evidence="2 3">PS00077A</strain>
    </source>
</reference>
<sequence>MIGIIPNQLITKHIIEPVTVVNNCFSPSTTLDQLKIVVIERHKGTGKIGVGIVKGFGLKSGAIATTIAHDSHNIIVSGINDKDIITAIEVIKNMQGGMVVIHDGEVLSSIPLNIAGLMSEECAEVVYTNLVEVNKSLQVLGATTMFNPFLMMSFLSLPVIPNVKMTTDGLFDVTNFKHIPVGLSNICPKIPS</sequence>
<gene>
    <name evidence="2" type="ORF">D0U04_12645</name>
</gene>
<dbReference type="Proteomes" id="UP000264294">
    <property type="component" value="Unassembled WGS sequence"/>
</dbReference>
<organism evidence="2 3">
    <name type="scientific">Bacillus clarus</name>
    <dbReference type="NCBI Taxonomy" id="2338372"/>
    <lineage>
        <taxon>Bacteria</taxon>
        <taxon>Bacillati</taxon>
        <taxon>Bacillota</taxon>
        <taxon>Bacilli</taxon>
        <taxon>Bacillales</taxon>
        <taxon>Bacillaceae</taxon>
        <taxon>Bacillus</taxon>
        <taxon>Bacillus cereus group</taxon>
    </lineage>
</organism>
<evidence type="ECO:0000259" key="1">
    <source>
        <dbReference type="Pfam" id="PF13382"/>
    </source>
</evidence>
<evidence type="ECO:0000313" key="3">
    <source>
        <dbReference type="Proteomes" id="UP000264294"/>
    </source>
</evidence>
<dbReference type="EMBL" id="QVOD01000012">
    <property type="protein sequence ID" value="RFT66745.1"/>
    <property type="molecule type" value="Genomic_DNA"/>
</dbReference>
<accession>A0ABX9KVZ1</accession>
<keyword evidence="3" id="KW-1185">Reference proteome</keyword>
<dbReference type="InterPro" id="IPR026912">
    <property type="entry name" value="Adenine_deam_C"/>
</dbReference>